<dbReference type="InterPro" id="IPR036691">
    <property type="entry name" value="Endo/exonu/phosph_ase_sf"/>
</dbReference>
<dbReference type="AlphaFoldDB" id="A0A6J8AMZ2"/>
<evidence type="ECO:0000313" key="2">
    <source>
        <dbReference type="Proteomes" id="UP000507470"/>
    </source>
</evidence>
<proteinExistence type="predicted"/>
<sequence length="352" mass="38178">MSSINLISGGILNCPAYSKPNVNGNGIAETFLALNAKLVPSVPNQDTRLGKLPEALLSVDADVVCLNQIFHEDDIQSVTNAVVAKYPNVYSSIHGLNNNLLPAGKSPCSGWRTFWKLLCLSRRCSDQTDIEYILDCGIEKCSAWSALSQECLTCVGTAGPANALAKCVFSAKNINVAGNMILSKAPIENAESSFYVTEKQANRRGKLIVEIAGRTIACTNMQQASNDIYYEPDTQYFGSFANENLEQAKCINSEFQQQSQVILMGDLECGPAIPSAMPSIRGEHEPSYDELTTQFSSPYVNLGITTSTRSNIISTHVMQKGYTGQDNCSQVLGYYDGVEISTQYGVKCTIPS</sequence>
<dbReference type="Gene3D" id="3.60.10.10">
    <property type="entry name" value="Endonuclease/exonuclease/phosphatase"/>
    <property type="match status" value="1"/>
</dbReference>
<protein>
    <submittedName>
        <fullName evidence="1">Uncharacterized protein</fullName>
    </submittedName>
</protein>
<gene>
    <name evidence="1" type="ORF">MCOR_9412</name>
</gene>
<evidence type="ECO:0000313" key="1">
    <source>
        <dbReference type="EMBL" id="CAC5370656.1"/>
    </source>
</evidence>
<name>A0A6J8AMZ2_MYTCO</name>
<dbReference type="Proteomes" id="UP000507470">
    <property type="component" value="Unassembled WGS sequence"/>
</dbReference>
<organism evidence="1 2">
    <name type="scientific">Mytilus coruscus</name>
    <name type="common">Sea mussel</name>
    <dbReference type="NCBI Taxonomy" id="42192"/>
    <lineage>
        <taxon>Eukaryota</taxon>
        <taxon>Metazoa</taxon>
        <taxon>Spiralia</taxon>
        <taxon>Lophotrochozoa</taxon>
        <taxon>Mollusca</taxon>
        <taxon>Bivalvia</taxon>
        <taxon>Autobranchia</taxon>
        <taxon>Pteriomorphia</taxon>
        <taxon>Mytilida</taxon>
        <taxon>Mytiloidea</taxon>
        <taxon>Mytilidae</taxon>
        <taxon>Mytilinae</taxon>
        <taxon>Mytilus</taxon>
    </lineage>
</organism>
<keyword evidence="2" id="KW-1185">Reference proteome</keyword>
<reference evidence="1 2" key="1">
    <citation type="submission" date="2020-06" db="EMBL/GenBank/DDBJ databases">
        <authorList>
            <person name="Li R."/>
            <person name="Bekaert M."/>
        </authorList>
    </citation>
    <scope>NUCLEOTIDE SEQUENCE [LARGE SCALE GENOMIC DNA]</scope>
    <source>
        <strain evidence="2">wild</strain>
    </source>
</reference>
<accession>A0A6J8AMZ2</accession>
<dbReference type="OrthoDB" id="6128907at2759"/>
<dbReference type="EMBL" id="CACVKT020001730">
    <property type="protein sequence ID" value="CAC5370656.1"/>
    <property type="molecule type" value="Genomic_DNA"/>
</dbReference>
<dbReference type="SUPFAM" id="SSF56219">
    <property type="entry name" value="DNase I-like"/>
    <property type="match status" value="1"/>
</dbReference>